<evidence type="ECO:0000259" key="3">
    <source>
        <dbReference type="PROSITE" id="PS50977"/>
    </source>
</evidence>
<organism evidence="4 5">
    <name type="scientific">Lentzea cavernae</name>
    <dbReference type="NCBI Taxonomy" id="2020703"/>
    <lineage>
        <taxon>Bacteria</taxon>
        <taxon>Bacillati</taxon>
        <taxon>Actinomycetota</taxon>
        <taxon>Actinomycetes</taxon>
        <taxon>Pseudonocardiales</taxon>
        <taxon>Pseudonocardiaceae</taxon>
        <taxon>Lentzea</taxon>
    </lineage>
</organism>
<sequence>MVRLTRSEQQARTHEHLLRAGREVFLRRGFLGATVEEIAADAGYTRGAVYKHFGSKEGLWLAIVEADAGTHFDGLRTALRQAGDRDGLIAVLGGTANEEAAKWTAVTAEVLAATAQQPEIATQVAALQQRHDDQVVALLTEHFERLGIHPTLPVEHLVITVGALGIGLALRQAVIQGTGPDVLTQILKMMLPST</sequence>
<dbReference type="Pfam" id="PF00440">
    <property type="entry name" value="TetR_N"/>
    <property type="match status" value="1"/>
</dbReference>
<feature type="domain" description="HTH tetR-type" evidence="3">
    <location>
        <begin position="11"/>
        <end position="71"/>
    </location>
</feature>
<dbReference type="PANTHER" id="PTHR30055:SF241">
    <property type="entry name" value="TRANSCRIPTIONAL REGULATORY PROTEIN"/>
    <property type="match status" value="1"/>
</dbReference>
<dbReference type="EMBL" id="BNAR01000001">
    <property type="protein sequence ID" value="GHH31355.1"/>
    <property type="molecule type" value="Genomic_DNA"/>
</dbReference>
<name>A0ABQ3MB90_9PSEU</name>
<accession>A0ABQ3MB90</accession>
<dbReference type="InterPro" id="IPR050109">
    <property type="entry name" value="HTH-type_TetR-like_transc_reg"/>
</dbReference>
<dbReference type="Proteomes" id="UP000605568">
    <property type="component" value="Unassembled WGS sequence"/>
</dbReference>
<dbReference type="PANTHER" id="PTHR30055">
    <property type="entry name" value="HTH-TYPE TRANSCRIPTIONAL REGULATOR RUTR"/>
    <property type="match status" value="1"/>
</dbReference>
<feature type="DNA-binding region" description="H-T-H motif" evidence="2">
    <location>
        <begin position="34"/>
        <end position="53"/>
    </location>
</feature>
<gene>
    <name evidence="4" type="ORF">GCM10017774_10760</name>
</gene>
<dbReference type="RefSeq" id="WP_191296267.1">
    <property type="nucleotide sequence ID" value="NZ_BNAR01000001.1"/>
</dbReference>
<dbReference type="InterPro" id="IPR001647">
    <property type="entry name" value="HTH_TetR"/>
</dbReference>
<dbReference type="SUPFAM" id="SSF46689">
    <property type="entry name" value="Homeodomain-like"/>
    <property type="match status" value="1"/>
</dbReference>
<evidence type="ECO:0000313" key="4">
    <source>
        <dbReference type="EMBL" id="GHH31355.1"/>
    </source>
</evidence>
<dbReference type="InterPro" id="IPR009057">
    <property type="entry name" value="Homeodomain-like_sf"/>
</dbReference>
<comment type="caution">
    <text evidence="4">The sequence shown here is derived from an EMBL/GenBank/DDBJ whole genome shotgun (WGS) entry which is preliminary data.</text>
</comment>
<dbReference type="PRINTS" id="PR00455">
    <property type="entry name" value="HTHTETR"/>
</dbReference>
<evidence type="ECO:0000256" key="2">
    <source>
        <dbReference type="PROSITE-ProRule" id="PRU00335"/>
    </source>
</evidence>
<proteinExistence type="predicted"/>
<keyword evidence="5" id="KW-1185">Reference proteome</keyword>
<keyword evidence="1 2" id="KW-0238">DNA-binding</keyword>
<dbReference type="PROSITE" id="PS50977">
    <property type="entry name" value="HTH_TETR_2"/>
    <property type="match status" value="1"/>
</dbReference>
<reference evidence="5" key="1">
    <citation type="journal article" date="2019" name="Int. J. Syst. Evol. Microbiol.">
        <title>The Global Catalogue of Microorganisms (GCM) 10K type strain sequencing project: providing services to taxonomists for standard genome sequencing and annotation.</title>
        <authorList>
            <consortium name="The Broad Institute Genomics Platform"/>
            <consortium name="The Broad Institute Genome Sequencing Center for Infectious Disease"/>
            <person name="Wu L."/>
            <person name="Ma J."/>
        </authorList>
    </citation>
    <scope>NUCLEOTIDE SEQUENCE [LARGE SCALE GENOMIC DNA]</scope>
    <source>
        <strain evidence="5">CGMCC 4.7367</strain>
    </source>
</reference>
<protein>
    <recommendedName>
        <fullName evidence="3">HTH tetR-type domain-containing protein</fullName>
    </recommendedName>
</protein>
<evidence type="ECO:0000256" key="1">
    <source>
        <dbReference type="ARBA" id="ARBA00023125"/>
    </source>
</evidence>
<dbReference type="Gene3D" id="1.10.357.10">
    <property type="entry name" value="Tetracycline Repressor, domain 2"/>
    <property type="match status" value="1"/>
</dbReference>
<evidence type="ECO:0000313" key="5">
    <source>
        <dbReference type="Proteomes" id="UP000605568"/>
    </source>
</evidence>